<reference evidence="1" key="1">
    <citation type="submission" date="2022-02" db="EMBL/GenBank/DDBJ databases">
        <title>Plant Genome Project.</title>
        <authorList>
            <person name="Zhang R.-G."/>
        </authorList>
    </citation>
    <scope>NUCLEOTIDE SEQUENCE</scope>
    <source>
        <strain evidence="1">AT1</strain>
    </source>
</reference>
<protein>
    <submittedName>
        <fullName evidence="1">Uncharacterized protein</fullName>
    </submittedName>
</protein>
<dbReference type="EMBL" id="CM046395">
    <property type="protein sequence ID" value="KAI8542727.1"/>
    <property type="molecule type" value="Genomic_DNA"/>
</dbReference>
<comment type="caution">
    <text evidence="1">The sequence shown here is derived from an EMBL/GenBank/DDBJ whole genome shotgun (WGS) entry which is preliminary data.</text>
</comment>
<name>A0ACC0MQG7_RHOML</name>
<accession>A0ACC0MQG7</accession>
<dbReference type="Proteomes" id="UP001062846">
    <property type="component" value="Chromosome 8"/>
</dbReference>
<evidence type="ECO:0000313" key="2">
    <source>
        <dbReference type="Proteomes" id="UP001062846"/>
    </source>
</evidence>
<evidence type="ECO:0000313" key="1">
    <source>
        <dbReference type="EMBL" id="KAI8542727.1"/>
    </source>
</evidence>
<organism evidence="1 2">
    <name type="scientific">Rhododendron molle</name>
    <name type="common">Chinese azalea</name>
    <name type="synonym">Azalea mollis</name>
    <dbReference type="NCBI Taxonomy" id="49168"/>
    <lineage>
        <taxon>Eukaryota</taxon>
        <taxon>Viridiplantae</taxon>
        <taxon>Streptophyta</taxon>
        <taxon>Embryophyta</taxon>
        <taxon>Tracheophyta</taxon>
        <taxon>Spermatophyta</taxon>
        <taxon>Magnoliopsida</taxon>
        <taxon>eudicotyledons</taxon>
        <taxon>Gunneridae</taxon>
        <taxon>Pentapetalae</taxon>
        <taxon>asterids</taxon>
        <taxon>Ericales</taxon>
        <taxon>Ericaceae</taxon>
        <taxon>Ericoideae</taxon>
        <taxon>Rhodoreae</taxon>
        <taxon>Rhododendron</taxon>
    </lineage>
</organism>
<proteinExistence type="predicted"/>
<sequence length="124" mass="13862">MVVGLKHHKEFNIEPSRSPYSMTDFREFLGGAYSLERERAVEVTRDGGGKRPRLLIISRKSTRLLMNEGEIVTMATGLGFEVVVTEADSNLARFANLVNSCDVLMGVHGAGLLQTWFFFPKMPL</sequence>
<keyword evidence="2" id="KW-1185">Reference proteome</keyword>
<gene>
    <name evidence="1" type="ORF">RHMOL_Rhmol08G0161700</name>
</gene>